<protein>
    <recommendedName>
        <fullName evidence="7">Putative tartrate transporter</fullName>
    </recommendedName>
</protein>
<accession>A0A375J5H1</accession>
<feature type="transmembrane region" description="Helical" evidence="8">
    <location>
        <begin position="153"/>
        <end position="174"/>
    </location>
</feature>
<gene>
    <name evidence="10" type="ORF">CBM2634_A80135</name>
</gene>
<dbReference type="PANTHER" id="PTHR43791">
    <property type="entry name" value="PERMEASE-RELATED"/>
    <property type="match status" value="1"/>
</dbReference>
<evidence type="ECO:0000313" key="11">
    <source>
        <dbReference type="Proteomes" id="UP000256805"/>
    </source>
</evidence>
<feature type="transmembrane region" description="Helical" evidence="8">
    <location>
        <begin position="251"/>
        <end position="272"/>
    </location>
</feature>
<dbReference type="GO" id="GO:0022857">
    <property type="term" value="F:transmembrane transporter activity"/>
    <property type="evidence" value="ECO:0007669"/>
    <property type="project" value="InterPro"/>
</dbReference>
<evidence type="ECO:0000259" key="9">
    <source>
        <dbReference type="PROSITE" id="PS50850"/>
    </source>
</evidence>
<feature type="transmembrane region" description="Helical" evidence="8">
    <location>
        <begin position="284"/>
        <end position="307"/>
    </location>
</feature>
<dbReference type="Proteomes" id="UP000256805">
    <property type="component" value="Unassembled WGS sequence"/>
</dbReference>
<evidence type="ECO:0000313" key="10">
    <source>
        <dbReference type="EMBL" id="SPR99203.1"/>
    </source>
</evidence>
<dbReference type="InterPro" id="IPR020846">
    <property type="entry name" value="MFS_dom"/>
</dbReference>
<feature type="transmembrane region" description="Helical" evidence="8">
    <location>
        <begin position="408"/>
        <end position="427"/>
    </location>
</feature>
<dbReference type="Pfam" id="PF07690">
    <property type="entry name" value="MFS_1"/>
    <property type="match status" value="1"/>
</dbReference>
<dbReference type="FunFam" id="1.20.1250.20:FF:000126">
    <property type="entry name" value="MFS transporter permease"/>
    <property type="match status" value="1"/>
</dbReference>
<feature type="transmembrane region" description="Helical" evidence="8">
    <location>
        <begin position="118"/>
        <end position="141"/>
    </location>
</feature>
<keyword evidence="3 8" id="KW-0812">Transmembrane</keyword>
<sequence length="435" mass="47463">MTTTAVNPGVSDAAFEDATYRKVSWRLVPFLLLCYVVAYLDRVNVGFAKLQMLNDLQFSETVYGLGAGIFFIGYFLFEVPSNVILHKVGARVWIARIMITWGAISAAMMFVTTPTMFYVLRFLLGIAEAGFFPGIILYLTYWYPANRRGRTTTFFMTAIALSGVIGGPLSGWIMQSFDGHNGWSGWQWMFLLEGIPSILVGLWVLAYLDDRIAHAKWLSAEEKALLERNIASENAHKEDPPIRTVLSSPRVWLMSAIYFCFVMGLYGVSFWLPTIIKQTGVKGALDIGLLTAIPYGCAVIGMVLVAYSADRSGERRWHIAVPALAGAVGLLLSVQWHGDTTLAMVALTLATIGILTTLPLFWSLPTAFLAGTGAAAGIALINSLGNLAGFLSPYAVGWLKDLTRSTDSGMYLLAACLVVGAALTLSVPKRLVSRK</sequence>
<evidence type="ECO:0000256" key="5">
    <source>
        <dbReference type="ARBA" id="ARBA00023136"/>
    </source>
</evidence>
<proteinExistence type="predicted"/>
<feature type="transmembrane region" description="Helical" evidence="8">
    <location>
        <begin position="186"/>
        <end position="208"/>
    </location>
</feature>
<feature type="domain" description="Major facilitator superfamily (MFS) profile" evidence="9">
    <location>
        <begin position="27"/>
        <end position="432"/>
    </location>
</feature>
<dbReference type="CDD" id="cd17319">
    <property type="entry name" value="MFS_ExuT_GudP_like"/>
    <property type="match status" value="1"/>
</dbReference>
<dbReference type="SUPFAM" id="SSF103473">
    <property type="entry name" value="MFS general substrate transporter"/>
    <property type="match status" value="1"/>
</dbReference>
<keyword evidence="4 8" id="KW-1133">Transmembrane helix</keyword>
<evidence type="ECO:0000256" key="3">
    <source>
        <dbReference type="ARBA" id="ARBA00022692"/>
    </source>
</evidence>
<dbReference type="GO" id="GO:0005886">
    <property type="term" value="C:plasma membrane"/>
    <property type="evidence" value="ECO:0007669"/>
    <property type="project" value="TreeGrafter"/>
</dbReference>
<dbReference type="InterPro" id="IPR011701">
    <property type="entry name" value="MFS"/>
</dbReference>
<dbReference type="PROSITE" id="PS50850">
    <property type="entry name" value="MFS"/>
    <property type="match status" value="1"/>
</dbReference>
<keyword evidence="5 8" id="KW-0472">Membrane</keyword>
<dbReference type="EMBL" id="OVTA01000030">
    <property type="protein sequence ID" value="SPR99203.1"/>
    <property type="molecule type" value="Genomic_DNA"/>
</dbReference>
<dbReference type="PANTHER" id="PTHR43791:SF36">
    <property type="entry name" value="TRANSPORTER, PUTATIVE (AFU_ORTHOLOGUE AFUA_6G08340)-RELATED"/>
    <property type="match status" value="1"/>
</dbReference>
<feature type="transmembrane region" description="Helical" evidence="8">
    <location>
        <begin position="23"/>
        <end position="41"/>
    </location>
</feature>
<evidence type="ECO:0000256" key="2">
    <source>
        <dbReference type="ARBA" id="ARBA00022448"/>
    </source>
</evidence>
<name>A0A375J5H1_9BURK</name>
<dbReference type="RefSeq" id="WP_116382140.1">
    <property type="nucleotide sequence ID" value="NZ_LS483233.1"/>
</dbReference>
<evidence type="ECO:0000256" key="8">
    <source>
        <dbReference type="SAM" id="Phobius"/>
    </source>
</evidence>
<keyword evidence="2" id="KW-0813">Transport</keyword>
<dbReference type="FunFam" id="1.20.1250.20:FF:000018">
    <property type="entry name" value="MFS transporter permease"/>
    <property type="match status" value="1"/>
</dbReference>
<feature type="transmembrane region" description="Helical" evidence="8">
    <location>
        <begin position="374"/>
        <end position="396"/>
    </location>
</feature>
<feature type="transmembrane region" description="Helical" evidence="8">
    <location>
        <begin position="61"/>
        <end position="81"/>
    </location>
</feature>
<feature type="transmembrane region" description="Helical" evidence="8">
    <location>
        <begin position="93"/>
        <end position="112"/>
    </location>
</feature>
<evidence type="ECO:0000256" key="7">
    <source>
        <dbReference type="ARBA" id="ARBA00074139"/>
    </source>
</evidence>
<feature type="transmembrane region" description="Helical" evidence="8">
    <location>
        <begin position="319"/>
        <end position="336"/>
    </location>
</feature>
<dbReference type="Gene3D" id="1.20.1250.20">
    <property type="entry name" value="MFS general substrate transporter like domains"/>
    <property type="match status" value="2"/>
</dbReference>
<comment type="subcellular location">
    <subcellularLocation>
        <location evidence="1">Membrane</location>
        <topology evidence="1">Multi-pass membrane protein</topology>
    </subcellularLocation>
</comment>
<evidence type="ECO:0000256" key="1">
    <source>
        <dbReference type="ARBA" id="ARBA00004141"/>
    </source>
</evidence>
<dbReference type="AlphaFoldDB" id="A0A375J5H1"/>
<evidence type="ECO:0000256" key="6">
    <source>
        <dbReference type="ARBA" id="ARBA00058119"/>
    </source>
</evidence>
<feature type="transmembrane region" description="Helical" evidence="8">
    <location>
        <begin position="342"/>
        <end position="362"/>
    </location>
</feature>
<organism evidence="10 11">
    <name type="scientific">Cupriavidus taiwanensis</name>
    <dbReference type="NCBI Taxonomy" id="164546"/>
    <lineage>
        <taxon>Bacteria</taxon>
        <taxon>Pseudomonadati</taxon>
        <taxon>Pseudomonadota</taxon>
        <taxon>Betaproteobacteria</taxon>
        <taxon>Burkholderiales</taxon>
        <taxon>Burkholderiaceae</taxon>
        <taxon>Cupriavidus</taxon>
    </lineage>
</organism>
<comment type="function">
    <text evidence="6">Component of the tartrate utilization system and may allow entry of tartrate and tartrate dehydrogenase.</text>
</comment>
<reference evidence="10 11" key="1">
    <citation type="submission" date="2018-01" db="EMBL/GenBank/DDBJ databases">
        <authorList>
            <person name="Gaut B.S."/>
            <person name="Morton B.R."/>
            <person name="Clegg M.T."/>
            <person name="Duvall M.R."/>
        </authorList>
    </citation>
    <scope>NUCLEOTIDE SEQUENCE [LARGE SCALE GENOMIC DNA]</scope>
    <source>
        <strain evidence="10">Cupriavidus taiwanensis cmp 52</strain>
    </source>
</reference>
<evidence type="ECO:0000256" key="4">
    <source>
        <dbReference type="ARBA" id="ARBA00022989"/>
    </source>
</evidence>
<dbReference type="InterPro" id="IPR036259">
    <property type="entry name" value="MFS_trans_sf"/>
</dbReference>